<reference evidence="3 4" key="1">
    <citation type="submission" date="2020-05" db="EMBL/GenBank/DDBJ databases">
        <title>Actinomadura verrucosospora NRRL-B18236 (PFL_A860) Genome sequencing and assembly.</title>
        <authorList>
            <person name="Samborskyy M."/>
        </authorList>
    </citation>
    <scope>NUCLEOTIDE SEQUENCE [LARGE SCALE GENOMIC DNA]</scope>
    <source>
        <strain evidence="3 4">NRRL:B18236</strain>
    </source>
</reference>
<feature type="region of interest" description="Disordered" evidence="1">
    <location>
        <begin position="60"/>
        <end position="81"/>
    </location>
</feature>
<gene>
    <name evidence="3" type="ORF">ACTIVE_5141</name>
</gene>
<sequence length="166" mass="17258">MNGESCRYLIGPAKKYCNKDDTKKPVEDPCADLTSAAHDQCVAKTSGKVNIGGGDKNVFDIGKPNGVKPPDGDPADINDRPVLSRHNASGAGATAEPIKILLGYLKWTVLLACEVGIVLVGARAAIKHKRSEAGAHASGLTWVMIACVVAGSGLALAFINLVIDPL</sequence>
<keyword evidence="2" id="KW-0472">Membrane</keyword>
<feature type="transmembrane region" description="Helical" evidence="2">
    <location>
        <begin position="138"/>
        <end position="163"/>
    </location>
</feature>
<name>A0A7D3VV35_ACTVE</name>
<protein>
    <submittedName>
        <fullName evidence="3">Integral membrane protein</fullName>
    </submittedName>
</protein>
<feature type="transmembrane region" description="Helical" evidence="2">
    <location>
        <begin position="104"/>
        <end position="126"/>
    </location>
</feature>
<evidence type="ECO:0000313" key="3">
    <source>
        <dbReference type="EMBL" id="QKG23498.1"/>
    </source>
</evidence>
<evidence type="ECO:0000313" key="4">
    <source>
        <dbReference type="Proteomes" id="UP000501240"/>
    </source>
</evidence>
<accession>A0A7D3VV35</accession>
<keyword evidence="2" id="KW-1133">Transmembrane helix</keyword>
<dbReference type="Proteomes" id="UP000501240">
    <property type="component" value="Chromosome"/>
</dbReference>
<dbReference type="EMBL" id="CP053892">
    <property type="protein sequence ID" value="QKG23498.1"/>
    <property type="molecule type" value="Genomic_DNA"/>
</dbReference>
<keyword evidence="2" id="KW-0812">Transmembrane</keyword>
<organism evidence="3 4">
    <name type="scientific">Actinomadura verrucosospora</name>
    <dbReference type="NCBI Taxonomy" id="46165"/>
    <lineage>
        <taxon>Bacteria</taxon>
        <taxon>Bacillati</taxon>
        <taxon>Actinomycetota</taxon>
        <taxon>Actinomycetes</taxon>
        <taxon>Streptosporangiales</taxon>
        <taxon>Thermomonosporaceae</taxon>
        <taxon>Actinomadura</taxon>
    </lineage>
</organism>
<keyword evidence="4" id="KW-1185">Reference proteome</keyword>
<evidence type="ECO:0000256" key="2">
    <source>
        <dbReference type="SAM" id="Phobius"/>
    </source>
</evidence>
<evidence type="ECO:0000256" key="1">
    <source>
        <dbReference type="SAM" id="MobiDB-lite"/>
    </source>
</evidence>
<dbReference type="AlphaFoldDB" id="A0A7D3VV35"/>
<proteinExistence type="predicted"/>